<proteinExistence type="predicted"/>
<evidence type="ECO:0000256" key="4">
    <source>
        <dbReference type="ARBA" id="ARBA00022692"/>
    </source>
</evidence>
<dbReference type="EMBL" id="JAKELL010000002">
    <property type="protein sequence ID" value="KAH9000504.1"/>
    <property type="molecule type" value="Genomic_DNA"/>
</dbReference>
<feature type="transmembrane region" description="Helical" evidence="7">
    <location>
        <begin position="285"/>
        <end position="306"/>
    </location>
</feature>
<name>A0AAD4LPY5_9AGAM</name>
<keyword evidence="3" id="KW-0762">Sugar transport</keyword>
<dbReference type="SUPFAM" id="SSF103481">
    <property type="entry name" value="Multidrug resistance efflux transporter EmrE"/>
    <property type="match status" value="1"/>
</dbReference>
<evidence type="ECO:0000256" key="2">
    <source>
        <dbReference type="ARBA" id="ARBA00022448"/>
    </source>
</evidence>
<organism evidence="8 9">
    <name type="scientific">Lactarius akahatsu</name>
    <dbReference type="NCBI Taxonomy" id="416441"/>
    <lineage>
        <taxon>Eukaryota</taxon>
        <taxon>Fungi</taxon>
        <taxon>Dikarya</taxon>
        <taxon>Basidiomycota</taxon>
        <taxon>Agaricomycotina</taxon>
        <taxon>Agaricomycetes</taxon>
        <taxon>Russulales</taxon>
        <taxon>Russulaceae</taxon>
        <taxon>Lactarius</taxon>
    </lineage>
</organism>
<evidence type="ECO:0000313" key="8">
    <source>
        <dbReference type="EMBL" id="KAH9000504.1"/>
    </source>
</evidence>
<feature type="transmembrane region" description="Helical" evidence="7">
    <location>
        <begin position="152"/>
        <end position="171"/>
    </location>
</feature>
<reference evidence="8" key="1">
    <citation type="submission" date="2022-01" db="EMBL/GenBank/DDBJ databases">
        <title>Comparative genomics reveals a dynamic genome evolution in the ectomycorrhizal milk-cap (Lactarius) mushrooms.</title>
        <authorList>
            <consortium name="DOE Joint Genome Institute"/>
            <person name="Lebreton A."/>
            <person name="Tang N."/>
            <person name="Kuo A."/>
            <person name="LaButti K."/>
            <person name="Drula E."/>
            <person name="Barry K."/>
            <person name="Clum A."/>
            <person name="Lipzen A."/>
            <person name="Mousain D."/>
            <person name="Ng V."/>
            <person name="Wang R."/>
            <person name="Wang X."/>
            <person name="Dai Y."/>
            <person name="Henrissat B."/>
            <person name="Grigoriev I.V."/>
            <person name="Guerin-Laguette A."/>
            <person name="Yu F."/>
            <person name="Martin F.M."/>
        </authorList>
    </citation>
    <scope>NUCLEOTIDE SEQUENCE</scope>
    <source>
        <strain evidence="8">QP</strain>
    </source>
</reference>
<dbReference type="GO" id="GO:0005464">
    <property type="term" value="F:UDP-xylose transmembrane transporter activity"/>
    <property type="evidence" value="ECO:0007669"/>
    <property type="project" value="TreeGrafter"/>
</dbReference>
<feature type="transmembrane region" description="Helical" evidence="7">
    <location>
        <begin position="312"/>
        <end position="338"/>
    </location>
</feature>
<dbReference type="AlphaFoldDB" id="A0AAD4LPY5"/>
<comment type="caution">
    <text evidence="8">The sequence shown here is derived from an EMBL/GenBank/DDBJ whole genome shotgun (WGS) entry which is preliminary data.</text>
</comment>
<gene>
    <name evidence="8" type="ORF">EDB92DRAFT_1831684</name>
</gene>
<evidence type="ECO:0000313" key="9">
    <source>
        <dbReference type="Proteomes" id="UP001201163"/>
    </source>
</evidence>
<keyword evidence="2" id="KW-0813">Transport</keyword>
<dbReference type="InterPro" id="IPR013657">
    <property type="entry name" value="SCL35B1-4/HUT1"/>
</dbReference>
<evidence type="ECO:0000256" key="6">
    <source>
        <dbReference type="ARBA" id="ARBA00023136"/>
    </source>
</evidence>
<comment type="subcellular location">
    <subcellularLocation>
        <location evidence="1">Endomembrane system</location>
        <topology evidence="1">Multi-pass membrane protein</topology>
    </subcellularLocation>
</comment>
<evidence type="ECO:0000256" key="5">
    <source>
        <dbReference type="ARBA" id="ARBA00022989"/>
    </source>
</evidence>
<dbReference type="GO" id="GO:0000139">
    <property type="term" value="C:Golgi membrane"/>
    <property type="evidence" value="ECO:0007669"/>
    <property type="project" value="TreeGrafter"/>
</dbReference>
<dbReference type="InterPro" id="IPR037185">
    <property type="entry name" value="EmrE-like"/>
</dbReference>
<evidence type="ECO:0000256" key="3">
    <source>
        <dbReference type="ARBA" id="ARBA00022597"/>
    </source>
</evidence>
<evidence type="ECO:0000256" key="1">
    <source>
        <dbReference type="ARBA" id="ARBA00004127"/>
    </source>
</evidence>
<dbReference type="GO" id="GO:0005789">
    <property type="term" value="C:endoplasmic reticulum membrane"/>
    <property type="evidence" value="ECO:0007669"/>
    <property type="project" value="TreeGrafter"/>
</dbReference>
<dbReference type="PANTHER" id="PTHR10778">
    <property type="entry name" value="SOLUTE CARRIER FAMILY 35 MEMBER B"/>
    <property type="match status" value="1"/>
</dbReference>
<evidence type="ECO:0000256" key="7">
    <source>
        <dbReference type="SAM" id="Phobius"/>
    </source>
</evidence>
<accession>A0AAD4LPY5</accession>
<dbReference type="Proteomes" id="UP001201163">
    <property type="component" value="Unassembled WGS sequence"/>
</dbReference>
<feature type="transmembrane region" description="Helical" evidence="7">
    <location>
        <begin position="114"/>
        <end position="132"/>
    </location>
</feature>
<protein>
    <submittedName>
        <fullName evidence="8">UAA transporter</fullName>
    </submittedName>
</protein>
<sequence>MSNALTLECVTSEHPRSGSLITFSQFLVISLHGLPKFVTFTRGPLNIPVPRLLPRRIPLTPYLIQVGLFYTISLLNNLAFGYSIPMPVHIIFRSGGLVISMLMGWLISGKSYTISQVLSVLVVTAGVILTTLSSNQSHRTADITTFDSHRYLQGIAILTLALVLSGFLGVVQDKTYASYAKSTPPDAGVRRADSSADTKAVVLPDIWEESMFYLHFLSLPVFFSVRKDLTMQVKELFTSATMLPVPLLAARITLPTVLPALLANTLTQLLCVAGVNRLTTQVPALTVTLVLVVRKVVSLVLSVLLFDGANVTWGMLWSGASLVFTGTVVYTVSGSAPINREGRREKKE</sequence>
<keyword evidence="5 7" id="KW-1133">Transmembrane helix</keyword>
<dbReference type="Pfam" id="PF08449">
    <property type="entry name" value="UAA"/>
    <property type="match status" value="2"/>
</dbReference>
<dbReference type="GO" id="GO:0005462">
    <property type="term" value="F:UDP-N-acetylglucosamine transmembrane transporter activity"/>
    <property type="evidence" value="ECO:0007669"/>
    <property type="project" value="TreeGrafter"/>
</dbReference>
<keyword evidence="4 7" id="KW-0812">Transmembrane</keyword>
<feature type="transmembrane region" description="Helical" evidence="7">
    <location>
        <begin position="90"/>
        <end position="107"/>
    </location>
</feature>
<keyword evidence="9" id="KW-1185">Reference proteome</keyword>
<dbReference type="PANTHER" id="PTHR10778:SF4">
    <property type="entry name" value="NUCLEOTIDE SUGAR TRANSPORTER SLC35B4"/>
    <property type="match status" value="1"/>
</dbReference>
<keyword evidence="6 7" id="KW-0472">Membrane</keyword>
<feature type="transmembrane region" description="Helical" evidence="7">
    <location>
        <begin position="62"/>
        <end position="84"/>
    </location>
</feature>